<dbReference type="EMBL" id="CP036426">
    <property type="protein sequence ID" value="QDV36701.1"/>
    <property type="molecule type" value="Genomic_DNA"/>
</dbReference>
<evidence type="ECO:0000256" key="1">
    <source>
        <dbReference type="SAM" id="MobiDB-lite"/>
    </source>
</evidence>
<reference evidence="2 3" key="1">
    <citation type="submission" date="2019-02" db="EMBL/GenBank/DDBJ databases">
        <title>Deep-cultivation of Planctomycetes and their phenomic and genomic characterization uncovers novel biology.</title>
        <authorList>
            <person name="Wiegand S."/>
            <person name="Jogler M."/>
            <person name="Boedeker C."/>
            <person name="Pinto D."/>
            <person name="Vollmers J."/>
            <person name="Rivas-Marin E."/>
            <person name="Kohn T."/>
            <person name="Peeters S.H."/>
            <person name="Heuer A."/>
            <person name="Rast P."/>
            <person name="Oberbeckmann S."/>
            <person name="Bunk B."/>
            <person name="Jeske O."/>
            <person name="Meyerdierks A."/>
            <person name="Storesund J.E."/>
            <person name="Kallscheuer N."/>
            <person name="Luecker S."/>
            <person name="Lage O.M."/>
            <person name="Pohl T."/>
            <person name="Merkel B.J."/>
            <person name="Hornburger P."/>
            <person name="Mueller R.-W."/>
            <person name="Bruemmer F."/>
            <person name="Labrenz M."/>
            <person name="Spormann A.M."/>
            <person name="Op den Camp H."/>
            <person name="Overmann J."/>
            <person name="Amann R."/>
            <person name="Jetten M.S.M."/>
            <person name="Mascher T."/>
            <person name="Medema M.H."/>
            <person name="Devos D.P."/>
            <person name="Kaster A.-K."/>
            <person name="Ovreas L."/>
            <person name="Rohde M."/>
            <person name="Galperin M.Y."/>
            <person name="Jogler C."/>
        </authorList>
    </citation>
    <scope>NUCLEOTIDE SEQUENCE [LARGE SCALE GENOMIC DNA]</scope>
    <source>
        <strain evidence="2 3">ElP</strain>
    </source>
</reference>
<dbReference type="KEGG" id="tpla:ElP_46300"/>
<dbReference type="Proteomes" id="UP000317835">
    <property type="component" value="Chromosome"/>
</dbReference>
<dbReference type="AlphaFoldDB" id="A0A518H7D6"/>
<protein>
    <submittedName>
        <fullName evidence="2">Uncharacterized protein</fullName>
    </submittedName>
</protein>
<proteinExistence type="predicted"/>
<evidence type="ECO:0000313" key="3">
    <source>
        <dbReference type="Proteomes" id="UP000317835"/>
    </source>
</evidence>
<feature type="region of interest" description="Disordered" evidence="1">
    <location>
        <begin position="43"/>
        <end position="68"/>
    </location>
</feature>
<organism evidence="2 3">
    <name type="scientific">Tautonia plasticadhaerens</name>
    <dbReference type="NCBI Taxonomy" id="2527974"/>
    <lineage>
        <taxon>Bacteria</taxon>
        <taxon>Pseudomonadati</taxon>
        <taxon>Planctomycetota</taxon>
        <taxon>Planctomycetia</taxon>
        <taxon>Isosphaerales</taxon>
        <taxon>Isosphaeraceae</taxon>
        <taxon>Tautonia</taxon>
    </lineage>
</organism>
<evidence type="ECO:0000313" key="2">
    <source>
        <dbReference type="EMBL" id="QDV36701.1"/>
    </source>
</evidence>
<name>A0A518H7D6_9BACT</name>
<sequence>MVMGSPGEHPDRVEQLRNLMERLSAPELTLVEAKALRPCLSDLLDSGLPSRDASKATGRSSMAPRPEC</sequence>
<gene>
    <name evidence="2" type="ORF">ElP_46300</name>
</gene>
<keyword evidence="3" id="KW-1185">Reference proteome</keyword>
<accession>A0A518H7D6</accession>